<accession>A0A9D2GVX1</accession>
<evidence type="ECO:0000256" key="15">
    <source>
        <dbReference type="SAM" id="Coils"/>
    </source>
</evidence>
<proteinExistence type="inferred from homology"/>
<dbReference type="AlphaFoldDB" id="A0A9D2GVX1"/>
<feature type="binding site" evidence="12 14">
    <location>
        <begin position="347"/>
        <end position="350"/>
    </location>
    <ligand>
        <name>ATP</name>
        <dbReference type="ChEBI" id="CHEBI:30616"/>
    </ligand>
</feature>
<comment type="similarity">
    <text evidence="3 12">Belongs to the class-II aminoacyl-tRNA synthetase family. Type-1 seryl-tRNA synthetase subfamily.</text>
</comment>
<evidence type="ECO:0000256" key="6">
    <source>
        <dbReference type="ARBA" id="ARBA00022741"/>
    </source>
</evidence>
<dbReference type="PANTHER" id="PTHR43697">
    <property type="entry name" value="SERYL-TRNA SYNTHETASE"/>
    <property type="match status" value="1"/>
</dbReference>
<protein>
    <recommendedName>
        <fullName evidence="12">Serine--tRNA ligase</fullName>
        <ecNumber evidence="12">6.1.1.11</ecNumber>
    </recommendedName>
    <alternativeName>
        <fullName evidence="12">Seryl-tRNA synthetase</fullName>
        <shortName evidence="12">SerRS</shortName>
    </alternativeName>
    <alternativeName>
        <fullName evidence="12">Seryl-tRNA(Ser/Sec) synthetase</fullName>
    </alternativeName>
</protein>
<keyword evidence="15" id="KW-0175">Coiled coil</keyword>
<dbReference type="GO" id="GO:0006434">
    <property type="term" value="P:seryl-tRNA aminoacylation"/>
    <property type="evidence" value="ECO:0007669"/>
    <property type="project" value="UniProtKB-UniRule"/>
</dbReference>
<dbReference type="GO" id="GO:0004828">
    <property type="term" value="F:serine-tRNA ligase activity"/>
    <property type="evidence" value="ECO:0007669"/>
    <property type="project" value="UniProtKB-UniRule"/>
</dbReference>
<evidence type="ECO:0000256" key="5">
    <source>
        <dbReference type="ARBA" id="ARBA00022598"/>
    </source>
</evidence>
<comment type="domain">
    <text evidence="12">Consists of two distinct domains, a catalytic core and a N-terminal extension that is involved in tRNA binding.</text>
</comment>
<feature type="coiled-coil region" evidence="15">
    <location>
        <begin position="37"/>
        <end position="102"/>
    </location>
</feature>
<dbReference type="InterPro" id="IPR015866">
    <property type="entry name" value="Ser-tRNA-synth_1_N"/>
</dbReference>
<evidence type="ECO:0000256" key="12">
    <source>
        <dbReference type="HAMAP-Rule" id="MF_00176"/>
    </source>
</evidence>
<dbReference type="NCBIfam" id="TIGR00414">
    <property type="entry name" value="serS"/>
    <property type="match status" value="1"/>
</dbReference>
<dbReference type="PIRSF" id="PIRSF001529">
    <property type="entry name" value="Ser-tRNA-synth_IIa"/>
    <property type="match status" value="1"/>
</dbReference>
<feature type="binding site" evidence="12">
    <location>
        <position position="382"/>
    </location>
    <ligand>
        <name>L-serine</name>
        <dbReference type="ChEBI" id="CHEBI:33384"/>
    </ligand>
</feature>
<keyword evidence="8 12" id="KW-0648">Protein biosynthesis</keyword>
<dbReference type="InterPro" id="IPR045864">
    <property type="entry name" value="aa-tRNA-synth_II/BPL/LPL"/>
</dbReference>
<comment type="catalytic activity">
    <reaction evidence="10 12">
        <text>tRNA(Sec) + L-serine + ATP = L-seryl-tRNA(Sec) + AMP + diphosphate + H(+)</text>
        <dbReference type="Rhea" id="RHEA:42580"/>
        <dbReference type="Rhea" id="RHEA-COMP:9742"/>
        <dbReference type="Rhea" id="RHEA-COMP:10128"/>
        <dbReference type="ChEBI" id="CHEBI:15378"/>
        <dbReference type="ChEBI" id="CHEBI:30616"/>
        <dbReference type="ChEBI" id="CHEBI:33019"/>
        <dbReference type="ChEBI" id="CHEBI:33384"/>
        <dbReference type="ChEBI" id="CHEBI:78442"/>
        <dbReference type="ChEBI" id="CHEBI:78533"/>
        <dbReference type="ChEBI" id="CHEBI:456215"/>
        <dbReference type="EC" id="6.1.1.11"/>
    </reaction>
</comment>
<dbReference type="EC" id="6.1.1.11" evidence="12"/>
<keyword evidence="6 12" id="KW-0547">Nucleotide-binding</keyword>
<evidence type="ECO:0000256" key="9">
    <source>
        <dbReference type="ARBA" id="ARBA00023146"/>
    </source>
</evidence>
<feature type="binding site" evidence="12 14">
    <location>
        <begin position="260"/>
        <end position="262"/>
    </location>
    <ligand>
        <name>ATP</name>
        <dbReference type="ChEBI" id="CHEBI:30616"/>
    </ligand>
</feature>
<gene>
    <name evidence="12 17" type="primary">serS</name>
    <name evidence="17" type="ORF">H9804_09785</name>
</gene>
<dbReference type="InterPro" id="IPR033729">
    <property type="entry name" value="SerRS_core"/>
</dbReference>
<comment type="subcellular location">
    <subcellularLocation>
        <location evidence="1 12">Cytoplasm</location>
    </subcellularLocation>
</comment>
<evidence type="ECO:0000256" key="2">
    <source>
        <dbReference type="ARBA" id="ARBA00005045"/>
    </source>
</evidence>
<evidence type="ECO:0000256" key="8">
    <source>
        <dbReference type="ARBA" id="ARBA00022917"/>
    </source>
</evidence>
<dbReference type="Pfam" id="PF00587">
    <property type="entry name" value="tRNA-synt_2b"/>
    <property type="match status" value="1"/>
</dbReference>
<evidence type="ECO:0000313" key="17">
    <source>
        <dbReference type="EMBL" id="HIZ90226.1"/>
    </source>
</evidence>
<keyword evidence="4 12" id="KW-0963">Cytoplasm</keyword>
<name>A0A9D2GVX1_9BACT</name>
<organism evidence="17 18">
    <name type="scientific">Candidatus Mucispirillum faecigallinarum</name>
    <dbReference type="NCBI Taxonomy" id="2838699"/>
    <lineage>
        <taxon>Bacteria</taxon>
        <taxon>Pseudomonadati</taxon>
        <taxon>Deferribacterota</taxon>
        <taxon>Deferribacteres</taxon>
        <taxon>Deferribacterales</taxon>
        <taxon>Mucispirillaceae</taxon>
        <taxon>Mucispirillum</taxon>
    </lineage>
</organism>
<comment type="catalytic activity">
    <reaction evidence="11 12">
        <text>tRNA(Ser) + L-serine + ATP = L-seryl-tRNA(Ser) + AMP + diphosphate + H(+)</text>
        <dbReference type="Rhea" id="RHEA:12292"/>
        <dbReference type="Rhea" id="RHEA-COMP:9669"/>
        <dbReference type="Rhea" id="RHEA-COMP:9703"/>
        <dbReference type="ChEBI" id="CHEBI:15378"/>
        <dbReference type="ChEBI" id="CHEBI:30616"/>
        <dbReference type="ChEBI" id="CHEBI:33019"/>
        <dbReference type="ChEBI" id="CHEBI:33384"/>
        <dbReference type="ChEBI" id="CHEBI:78442"/>
        <dbReference type="ChEBI" id="CHEBI:78533"/>
        <dbReference type="ChEBI" id="CHEBI:456215"/>
        <dbReference type="EC" id="6.1.1.11"/>
    </reaction>
</comment>
<dbReference type="InterPro" id="IPR006195">
    <property type="entry name" value="aa-tRNA-synth_II"/>
</dbReference>
<sequence>MLDLKFIISNLDEVKRKTQARNYSFDFESLIEKDGLRKNIITEVEKLKADRNAISKQVGILKREGKDTTELQEQVKRDAGRMQELDEKLASVDEEIRSMLLNIPNLIDDTTPIGKDETENVVVRKWGEPGKFDFEPKNHWDIGADLGIIDFERGVKIAESRFNVLSGVGARLDRAISSLMLDMHREKGYIEMSVPYLVNTKSMIGTGQLPKFAEEAYVCERDNLYLISTAEIPVTNLYSDEILDIKQLPVKNTSLTACFRREAGSYGKDTKGLIRNHQFNKVELVKICAQDKSEQEHESLTHDAEMVLQALKLPYRVMALSSGDLGFSSAKTYDLEVWLPGQNCYREISSCSNFKDFQARRANIRYRDTDGKVKYAHTLNGSGLAVGRTLVAVLENYQNEDGSVTVPEVLRPYLGGLEVIKKG</sequence>
<dbReference type="InterPro" id="IPR002317">
    <property type="entry name" value="Ser-tRNA-ligase_type_1"/>
</dbReference>
<dbReference type="Gene3D" id="3.30.930.10">
    <property type="entry name" value="Bira Bifunctional Protein, Domain 2"/>
    <property type="match status" value="1"/>
</dbReference>
<reference evidence="17" key="1">
    <citation type="journal article" date="2021" name="PeerJ">
        <title>Extensive microbial diversity within the chicken gut microbiome revealed by metagenomics and culture.</title>
        <authorList>
            <person name="Gilroy R."/>
            <person name="Ravi A."/>
            <person name="Getino M."/>
            <person name="Pursley I."/>
            <person name="Horton D.L."/>
            <person name="Alikhan N.F."/>
            <person name="Baker D."/>
            <person name="Gharbi K."/>
            <person name="Hall N."/>
            <person name="Watson M."/>
            <person name="Adriaenssens E.M."/>
            <person name="Foster-Nyarko E."/>
            <person name="Jarju S."/>
            <person name="Secka A."/>
            <person name="Antonio M."/>
            <person name="Oren A."/>
            <person name="Chaudhuri R.R."/>
            <person name="La Ragione R."/>
            <person name="Hildebrand F."/>
            <person name="Pallen M.J."/>
        </authorList>
    </citation>
    <scope>NUCLEOTIDE SEQUENCE</scope>
    <source>
        <strain evidence="17">ChiW4-1371</strain>
    </source>
</reference>
<dbReference type="PROSITE" id="PS50862">
    <property type="entry name" value="AA_TRNA_LIGASE_II"/>
    <property type="match status" value="1"/>
</dbReference>
<comment type="function">
    <text evidence="12">Catalyzes the attachment of serine to tRNA(Ser). Is also able to aminoacylate tRNA(Sec) with serine, to form the misacylated tRNA L-seryl-tRNA(Sec), which will be further converted into selenocysteinyl-tRNA(Sec).</text>
</comment>
<keyword evidence="7 12" id="KW-0067">ATP-binding</keyword>
<feature type="binding site" evidence="12">
    <location>
        <begin position="229"/>
        <end position="231"/>
    </location>
    <ligand>
        <name>L-serine</name>
        <dbReference type="ChEBI" id="CHEBI:33384"/>
    </ligand>
</feature>
<dbReference type="SUPFAM" id="SSF55681">
    <property type="entry name" value="Class II aaRS and biotin synthetases"/>
    <property type="match status" value="1"/>
</dbReference>
<feature type="domain" description="Aminoacyl-transfer RNA synthetases class-II family profile" evidence="16">
    <location>
        <begin position="169"/>
        <end position="407"/>
    </location>
</feature>
<feature type="binding site" evidence="13">
    <location>
        <position position="260"/>
    </location>
    <ligand>
        <name>L-serine</name>
        <dbReference type="ChEBI" id="CHEBI:33384"/>
    </ligand>
</feature>
<dbReference type="SUPFAM" id="SSF46589">
    <property type="entry name" value="tRNA-binding arm"/>
    <property type="match status" value="1"/>
</dbReference>
<evidence type="ECO:0000256" key="4">
    <source>
        <dbReference type="ARBA" id="ARBA00022490"/>
    </source>
</evidence>
<feature type="binding site" evidence="12 13">
    <location>
        <position position="283"/>
    </location>
    <ligand>
        <name>L-serine</name>
        <dbReference type="ChEBI" id="CHEBI:33384"/>
    </ligand>
</feature>
<comment type="caution">
    <text evidence="17">The sequence shown here is derived from an EMBL/GenBank/DDBJ whole genome shotgun (WGS) entry which is preliminary data.</text>
</comment>
<evidence type="ECO:0000313" key="18">
    <source>
        <dbReference type="Proteomes" id="UP000824176"/>
    </source>
</evidence>
<evidence type="ECO:0000259" key="16">
    <source>
        <dbReference type="PROSITE" id="PS50862"/>
    </source>
</evidence>
<evidence type="ECO:0000256" key="1">
    <source>
        <dbReference type="ARBA" id="ARBA00004496"/>
    </source>
</evidence>
<dbReference type="Gene3D" id="1.10.287.40">
    <property type="entry name" value="Serine-tRNA synthetase, tRNA binding domain"/>
    <property type="match status" value="1"/>
</dbReference>
<dbReference type="Proteomes" id="UP000824176">
    <property type="component" value="Unassembled WGS sequence"/>
</dbReference>
<dbReference type="Pfam" id="PF02403">
    <property type="entry name" value="Seryl_tRNA_N"/>
    <property type="match status" value="1"/>
</dbReference>
<evidence type="ECO:0000256" key="10">
    <source>
        <dbReference type="ARBA" id="ARBA00047929"/>
    </source>
</evidence>
<dbReference type="HAMAP" id="MF_00176">
    <property type="entry name" value="Ser_tRNA_synth_type1"/>
    <property type="match status" value="1"/>
</dbReference>
<keyword evidence="9 12" id="KW-0030">Aminoacyl-tRNA synthetase</keyword>
<evidence type="ECO:0000256" key="7">
    <source>
        <dbReference type="ARBA" id="ARBA00022840"/>
    </source>
</evidence>
<reference evidence="17" key="2">
    <citation type="submission" date="2021-04" db="EMBL/GenBank/DDBJ databases">
        <authorList>
            <person name="Gilroy R."/>
        </authorList>
    </citation>
    <scope>NUCLEOTIDE SEQUENCE</scope>
    <source>
        <strain evidence="17">ChiW4-1371</strain>
    </source>
</reference>
<evidence type="ECO:0000256" key="3">
    <source>
        <dbReference type="ARBA" id="ARBA00010728"/>
    </source>
</evidence>
<dbReference type="GO" id="GO:0005737">
    <property type="term" value="C:cytoplasm"/>
    <property type="evidence" value="ECO:0007669"/>
    <property type="project" value="UniProtKB-SubCell"/>
</dbReference>
<dbReference type="PANTHER" id="PTHR43697:SF1">
    <property type="entry name" value="SERINE--TRNA LIGASE"/>
    <property type="match status" value="1"/>
</dbReference>
<dbReference type="GO" id="GO:0016260">
    <property type="term" value="P:selenocysteine biosynthetic process"/>
    <property type="evidence" value="ECO:0007669"/>
    <property type="project" value="UniProtKB-UniRule"/>
</dbReference>
<evidence type="ECO:0000256" key="11">
    <source>
        <dbReference type="ARBA" id="ARBA00048823"/>
    </source>
</evidence>
<comment type="subunit">
    <text evidence="12">Homodimer. The tRNA molecule binds across the dimer.</text>
</comment>
<evidence type="ECO:0000256" key="14">
    <source>
        <dbReference type="PIRSR" id="PIRSR001529-2"/>
    </source>
</evidence>
<dbReference type="CDD" id="cd00770">
    <property type="entry name" value="SerRS_core"/>
    <property type="match status" value="1"/>
</dbReference>
<dbReference type="PRINTS" id="PR00981">
    <property type="entry name" value="TRNASYNTHSER"/>
</dbReference>
<comment type="caution">
    <text evidence="12">Lacks conserved residue(s) required for the propagation of feature annotation.</text>
</comment>
<dbReference type="InterPro" id="IPR042103">
    <property type="entry name" value="SerRS_1_N_sf"/>
</dbReference>
<evidence type="ECO:0000256" key="13">
    <source>
        <dbReference type="PIRSR" id="PIRSR001529-1"/>
    </source>
</evidence>
<feature type="binding site" evidence="13">
    <location>
        <position position="380"/>
    </location>
    <ligand>
        <name>L-serine</name>
        <dbReference type="ChEBI" id="CHEBI:33384"/>
    </ligand>
</feature>
<comment type="pathway">
    <text evidence="2 12">Aminoacyl-tRNA biosynthesis; selenocysteinyl-tRNA(Sec) biosynthesis; L-seryl-tRNA(Sec) from L-serine and tRNA(Sec): step 1/1.</text>
</comment>
<feature type="binding site" evidence="13">
    <location>
        <position position="229"/>
    </location>
    <ligand>
        <name>L-serine</name>
        <dbReference type="ChEBI" id="CHEBI:33384"/>
    </ligand>
</feature>
<dbReference type="InterPro" id="IPR010978">
    <property type="entry name" value="tRNA-bd_arm"/>
</dbReference>
<keyword evidence="5 12" id="KW-0436">Ligase</keyword>
<dbReference type="InterPro" id="IPR002314">
    <property type="entry name" value="aa-tRNA-synt_IIb"/>
</dbReference>
<dbReference type="GO" id="GO:0005524">
    <property type="term" value="F:ATP binding"/>
    <property type="evidence" value="ECO:0007669"/>
    <property type="project" value="UniProtKB-UniRule"/>
</dbReference>
<dbReference type="EMBL" id="DXAQ01000146">
    <property type="protein sequence ID" value="HIZ90226.1"/>
    <property type="molecule type" value="Genomic_DNA"/>
</dbReference>